<evidence type="ECO:0000313" key="3">
    <source>
        <dbReference type="Proteomes" id="UP000293925"/>
    </source>
</evidence>
<protein>
    <submittedName>
        <fullName evidence="2">Nuclear transport factor 2 family protein</fullName>
    </submittedName>
</protein>
<dbReference type="Gene3D" id="3.10.450.50">
    <property type="match status" value="1"/>
</dbReference>
<dbReference type="RefSeq" id="WP_131527774.1">
    <property type="nucleotide sequence ID" value="NZ_SJSO01000003.1"/>
</dbReference>
<organism evidence="2 3">
    <name type="scientific">Pedobacter psychrodurus</name>
    <dbReference type="NCBI Taxonomy" id="2530456"/>
    <lineage>
        <taxon>Bacteria</taxon>
        <taxon>Pseudomonadati</taxon>
        <taxon>Bacteroidota</taxon>
        <taxon>Sphingobacteriia</taxon>
        <taxon>Sphingobacteriales</taxon>
        <taxon>Sphingobacteriaceae</taxon>
        <taxon>Pedobacter</taxon>
    </lineage>
</organism>
<reference evidence="2 3" key="1">
    <citation type="submission" date="2019-02" db="EMBL/GenBank/DDBJ databases">
        <title>Pedobacter sp. RP-3-21 sp. nov., isolated from Arctic soil.</title>
        <authorList>
            <person name="Dahal R.H."/>
        </authorList>
    </citation>
    <scope>NUCLEOTIDE SEQUENCE [LARGE SCALE GENOMIC DNA]</scope>
    <source>
        <strain evidence="2 3">RP-3-21</strain>
    </source>
</reference>
<gene>
    <name evidence="2" type="ORF">EZ456_04635</name>
</gene>
<accession>A0A4R0Q4Q9</accession>
<dbReference type="Proteomes" id="UP000293925">
    <property type="component" value="Unassembled WGS sequence"/>
</dbReference>
<sequence>MGNQQLLIEANSALLEGKYAKFITYCTEDVRWENVGQRTFNGKAELLGYISSAYDGVTFITENYIQEKDFVVEMGQIVFRKNGGSEESSYCDVWSFRDGLISGLTSFVI</sequence>
<evidence type="ECO:0000313" key="2">
    <source>
        <dbReference type="EMBL" id="TCD28678.1"/>
    </source>
</evidence>
<dbReference type="EMBL" id="SJSO01000003">
    <property type="protein sequence ID" value="TCD28678.1"/>
    <property type="molecule type" value="Genomic_DNA"/>
</dbReference>
<dbReference type="AlphaFoldDB" id="A0A4R0Q4Q9"/>
<dbReference type="InterPro" id="IPR037401">
    <property type="entry name" value="SnoaL-like"/>
</dbReference>
<name>A0A4R0Q4Q9_9SPHI</name>
<comment type="caution">
    <text evidence="2">The sequence shown here is derived from an EMBL/GenBank/DDBJ whole genome shotgun (WGS) entry which is preliminary data.</text>
</comment>
<dbReference type="OrthoDB" id="6692273at2"/>
<feature type="domain" description="SnoaL-like" evidence="1">
    <location>
        <begin position="13"/>
        <end position="102"/>
    </location>
</feature>
<keyword evidence="3" id="KW-1185">Reference proteome</keyword>
<dbReference type="Pfam" id="PF12680">
    <property type="entry name" value="SnoaL_2"/>
    <property type="match status" value="1"/>
</dbReference>
<evidence type="ECO:0000259" key="1">
    <source>
        <dbReference type="Pfam" id="PF12680"/>
    </source>
</evidence>
<dbReference type="SUPFAM" id="SSF54427">
    <property type="entry name" value="NTF2-like"/>
    <property type="match status" value="1"/>
</dbReference>
<dbReference type="InterPro" id="IPR032710">
    <property type="entry name" value="NTF2-like_dom_sf"/>
</dbReference>
<proteinExistence type="predicted"/>